<dbReference type="Gene3D" id="2.60.40.420">
    <property type="entry name" value="Cupredoxins - blue copper proteins"/>
    <property type="match status" value="3"/>
</dbReference>
<keyword evidence="5" id="KW-0732">Signal</keyword>
<evidence type="ECO:0000313" key="9">
    <source>
        <dbReference type="EMBL" id="EGT50941.1"/>
    </source>
</evidence>
<dbReference type="FunCoup" id="G0PC64">
    <property type="interactions" value="63"/>
</dbReference>
<dbReference type="FunFam" id="2.60.40.420:FF:000139">
    <property type="entry name" value="Protein CBG16448"/>
    <property type="match status" value="1"/>
</dbReference>
<comment type="similarity">
    <text evidence="1">Belongs to the multicopper oxidase family.</text>
</comment>
<dbReference type="GO" id="GO:0005507">
    <property type="term" value="F:copper ion binding"/>
    <property type="evidence" value="ECO:0007669"/>
    <property type="project" value="InterPro"/>
</dbReference>
<feature type="domain" description="Plastocyanin-like" evidence="6">
    <location>
        <begin position="235"/>
        <end position="393"/>
    </location>
</feature>
<sequence length="748" mass="85741">MRDFLSFLAFFALFSVVNGYKKYTDPLQIMKPDENNVYAYDMKVSKKLTMSYNNDNPAKHATPVDYDYKTQTWTKREPNQLMDCFQTYPFNFNSDVFDGNRMEDVLVADGLHKRVITINGDMPGAPIVVPYMSEVWIRVTNAILMDSMTIHVHGIDKHGMWFMDGVAFVQQCPIQSTNRFEYRFIADNKGTHWYHGHMQTDRGDGIAGGFIVVDQNDTTVPTLDDRKRVKPNREYFILMQDWATKVGEEAWMQLEDKTMKWMYGYDDFTKCWEPTRTSDGGNVGGAVPISAILLNNKGWFDHDVVKSQPFNLPLERFKILPNEDVLFRIVNGGVAQELMLYVEGHPMTVVAADGDEVVPMQVDRLIIFPGERYDILIKGLATPTKKSYRIQVETIQRYFFDWKEIPIVYGFGYIEYETQGLTEDKTAPNLLHPECTSTKKCTVLNCPFQTWTAQPNFTCVAYDNLQNPLLEKIDAEILQATTFNGGFEHFINMHHDSQMDQYLFQFPWGIPYYHNDDMSTISTACSDTACANHPESDLDTTCRCFYNLEHKLGNVVQITLYNMGLGGAMGTGYAHPFHLHGHHFYVMKVGWPTYNASGFIDQMNPDIDCPGPTVSCNGKKWRNKDWLGGALEGMNTKNPTKRDTITLPVGGYITIRWKKIFCRFRATNPGWWFAHCHLELHLMGGTGYAYRVGEHNEIFMPPDNFPKDCGVFKVDKLPELRLPTDNSTVTLSKTFIAICLVLLIDRLF</sequence>
<evidence type="ECO:0000259" key="6">
    <source>
        <dbReference type="Pfam" id="PF00394"/>
    </source>
</evidence>
<evidence type="ECO:0000256" key="3">
    <source>
        <dbReference type="ARBA" id="ARBA00023002"/>
    </source>
</evidence>
<dbReference type="CDD" id="cd13858">
    <property type="entry name" value="CuRO_1_tcLCC2_insect_like"/>
    <property type="match status" value="1"/>
</dbReference>
<gene>
    <name evidence="9" type="ORF">CAEBREN_32412</name>
</gene>
<dbReference type="Proteomes" id="UP000008068">
    <property type="component" value="Unassembled WGS sequence"/>
</dbReference>
<evidence type="ECO:0000256" key="4">
    <source>
        <dbReference type="ARBA" id="ARBA00023008"/>
    </source>
</evidence>
<dbReference type="InterPro" id="IPR008972">
    <property type="entry name" value="Cupredoxin"/>
</dbReference>
<feature type="domain" description="Plastocyanin-like" evidence="7">
    <location>
        <begin position="547"/>
        <end position="693"/>
    </location>
</feature>
<accession>G0PC64</accession>
<dbReference type="InterPro" id="IPR011706">
    <property type="entry name" value="Cu-oxidase_C"/>
</dbReference>
<dbReference type="SUPFAM" id="SSF49503">
    <property type="entry name" value="Cupredoxins"/>
    <property type="match status" value="3"/>
</dbReference>
<dbReference type="GO" id="GO:0006826">
    <property type="term" value="P:iron ion transport"/>
    <property type="evidence" value="ECO:0007669"/>
    <property type="project" value="TreeGrafter"/>
</dbReference>
<dbReference type="Pfam" id="PF00394">
    <property type="entry name" value="Cu-oxidase"/>
    <property type="match status" value="1"/>
</dbReference>
<dbReference type="Pfam" id="PF07731">
    <property type="entry name" value="Cu-oxidase_2"/>
    <property type="match status" value="1"/>
</dbReference>
<dbReference type="HOGENOM" id="CLU_006504_8_1_1"/>
<dbReference type="InterPro" id="IPR011707">
    <property type="entry name" value="Cu-oxidase-like_N"/>
</dbReference>
<dbReference type="AlphaFoldDB" id="G0PC64"/>
<dbReference type="InParanoid" id="G0PC64"/>
<evidence type="ECO:0000256" key="2">
    <source>
        <dbReference type="ARBA" id="ARBA00022723"/>
    </source>
</evidence>
<dbReference type="PANTHER" id="PTHR11709">
    <property type="entry name" value="MULTI-COPPER OXIDASE"/>
    <property type="match status" value="1"/>
</dbReference>
<proteinExistence type="inferred from homology"/>
<keyword evidence="2" id="KW-0479">Metal-binding</keyword>
<feature type="domain" description="Plastocyanin-like" evidence="8">
    <location>
        <begin position="103"/>
        <end position="216"/>
    </location>
</feature>
<dbReference type="Pfam" id="PF07732">
    <property type="entry name" value="Cu-oxidase_3"/>
    <property type="match status" value="1"/>
</dbReference>
<dbReference type="FunFam" id="2.60.40.420:FF:000124">
    <property type="entry name" value="Laccase-10-like Protein"/>
    <property type="match status" value="1"/>
</dbReference>
<name>G0PC64_CAEBE</name>
<feature type="chain" id="PRO_5003406113" evidence="5">
    <location>
        <begin position="20"/>
        <end position="748"/>
    </location>
</feature>
<keyword evidence="10" id="KW-1185">Reference proteome</keyword>
<dbReference type="GO" id="GO:0016491">
    <property type="term" value="F:oxidoreductase activity"/>
    <property type="evidence" value="ECO:0007669"/>
    <property type="project" value="UniProtKB-KW"/>
</dbReference>
<dbReference type="PANTHER" id="PTHR11709:SF394">
    <property type="entry name" value="FI03373P-RELATED"/>
    <property type="match status" value="1"/>
</dbReference>
<dbReference type="GO" id="GO:0005886">
    <property type="term" value="C:plasma membrane"/>
    <property type="evidence" value="ECO:0007669"/>
    <property type="project" value="TreeGrafter"/>
</dbReference>
<dbReference type="OrthoDB" id="2121828at2759"/>
<keyword evidence="3" id="KW-0560">Oxidoreductase</keyword>
<feature type="signal peptide" evidence="5">
    <location>
        <begin position="1"/>
        <end position="19"/>
    </location>
</feature>
<protein>
    <submittedName>
        <fullName evidence="9">Uncharacterized protein</fullName>
    </submittedName>
</protein>
<reference evidence="10" key="1">
    <citation type="submission" date="2011-07" db="EMBL/GenBank/DDBJ databases">
        <authorList>
            <consortium name="Caenorhabditis brenneri Sequencing and Analysis Consortium"/>
            <person name="Wilson R.K."/>
        </authorList>
    </citation>
    <scope>NUCLEOTIDE SEQUENCE [LARGE SCALE GENOMIC DNA]</scope>
    <source>
        <strain evidence="10">PB2801</strain>
    </source>
</reference>
<dbReference type="STRING" id="135651.G0PC64"/>
<evidence type="ECO:0000256" key="5">
    <source>
        <dbReference type="SAM" id="SignalP"/>
    </source>
</evidence>
<evidence type="ECO:0000313" key="10">
    <source>
        <dbReference type="Proteomes" id="UP000008068"/>
    </source>
</evidence>
<evidence type="ECO:0000259" key="7">
    <source>
        <dbReference type="Pfam" id="PF07731"/>
    </source>
</evidence>
<evidence type="ECO:0000256" key="1">
    <source>
        <dbReference type="ARBA" id="ARBA00010609"/>
    </source>
</evidence>
<dbReference type="CDD" id="cd13905">
    <property type="entry name" value="CuRO_3_tcLLC2_insect_like"/>
    <property type="match status" value="1"/>
</dbReference>
<dbReference type="InterPro" id="IPR001117">
    <property type="entry name" value="Cu-oxidase_2nd"/>
</dbReference>
<dbReference type="InterPro" id="IPR045087">
    <property type="entry name" value="Cu-oxidase_fam"/>
</dbReference>
<dbReference type="eggNOG" id="KOG1263">
    <property type="taxonomic scope" value="Eukaryota"/>
</dbReference>
<organism evidence="10">
    <name type="scientific">Caenorhabditis brenneri</name>
    <name type="common">Nematode worm</name>
    <dbReference type="NCBI Taxonomy" id="135651"/>
    <lineage>
        <taxon>Eukaryota</taxon>
        <taxon>Metazoa</taxon>
        <taxon>Ecdysozoa</taxon>
        <taxon>Nematoda</taxon>
        <taxon>Chromadorea</taxon>
        <taxon>Rhabditida</taxon>
        <taxon>Rhabditina</taxon>
        <taxon>Rhabditomorpha</taxon>
        <taxon>Rhabditoidea</taxon>
        <taxon>Rhabditidae</taxon>
        <taxon>Peloderinae</taxon>
        <taxon>Caenorhabditis</taxon>
    </lineage>
</organism>
<keyword evidence="4" id="KW-0186">Copper</keyword>
<dbReference type="EMBL" id="GL380234">
    <property type="protein sequence ID" value="EGT50941.1"/>
    <property type="molecule type" value="Genomic_DNA"/>
</dbReference>
<evidence type="ECO:0000259" key="8">
    <source>
        <dbReference type="Pfam" id="PF07732"/>
    </source>
</evidence>